<feature type="compositionally biased region" description="Polar residues" evidence="1">
    <location>
        <begin position="244"/>
        <end position="254"/>
    </location>
</feature>
<feature type="region of interest" description="Disordered" evidence="1">
    <location>
        <begin position="895"/>
        <end position="1180"/>
    </location>
</feature>
<feature type="compositionally biased region" description="Pro residues" evidence="1">
    <location>
        <begin position="1085"/>
        <end position="1095"/>
    </location>
</feature>
<protein>
    <recommendedName>
        <fullName evidence="6">Gelsolin repeat protein</fullName>
    </recommendedName>
</protein>
<dbReference type="KEGG" id="sapo:SAPIO_CDS5857"/>
<dbReference type="PANTHER" id="PTHR11977:SF133">
    <property type="entry name" value="DUF4045 DOMAIN-CONTAINING PROTEIN"/>
    <property type="match status" value="1"/>
</dbReference>
<dbReference type="GO" id="GO:0051016">
    <property type="term" value="P:barbed-end actin filament capping"/>
    <property type="evidence" value="ECO:0007669"/>
    <property type="project" value="TreeGrafter"/>
</dbReference>
<feature type="compositionally biased region" description="Basic and acidic residues" evidence="1">
    <location>
        <begin position="1020"/>
        <end position="1032"/>
    </location>
</feature>
<dbReference type="InterPro" id="IPR057226">
    <property type="entry name" value="DUF7904"/>
</dbReference>
<dbReference type="HOGENOM" id="CLU_001208_0_0_1"/>
<dbReference type="GO" id="GO:0051014">
    <property type="term" value="P:actin filament severing"/>
    <property type="evidence" value="ECO:0007669"/>
    <property type="project" value="TreeGrafter"/>
</dbReference>
<feature type="region of interest" description="Disordered" evidence="1">
    <location>
        <begin position="603"/>
        <end position="877"/>
    </location>
</feature>
<feature type="compositionally biased region" description="Low complexity" evidence="1">
    <location>
        <begin position="766"/>
        <end position="793"/>
    </location>
</feature>
<dbReference type="GO" id="GO:0008154">
    <property type="term" value="P:actin polymerization or depolymerization"/>
    <property type="evidence" value="ECO:0007669"/>
    <property type="project" value="TreeGrafter"/>
</dbReference>
<feature type="compositionally biased region" description="Polar residues" evidence="1">
    <location>
        <begin position="463"/>
        <end position="472"/>
    </location>
</feature>
<feature type="compositionally biased region" description="Basic and acidic residues" evidence="1">
    <location>
        <begin position="18"/>
        <end position="50"/>
    </location>
</feature>
<accession>A0A084G5K2</accession>
<evidence type="ECO:0000259" key="2">
    <source>
        <dbReference type="Pfam" id="PF13254"/>
    </source>
</evidence>
<dbReference type="InterPro" id="IPR025118">
    <property type="entry name" value="DUF4045"/>
</dbReference>
<name>A0A084G5K2_PSEDA</name>
<feature type="compositionally biased region" description="Pro residues" evidence="1">
    <location>
        <begin position="1060"/>
        <end position="1074"/>
    </location>
</feature>
<reference evidence="4 5" key="1">
    <citation type="journal article" date="2014" name="Genome Announc.">
        <title>Draft genome sequence of the pathogenic fungus Scedosporium apiospermum.</title>
        <authorList>
            <person name="Vandeputte P."/>
            <person name="Ghamrawi S."/>
            <person name="Rechenmann M."/>
            <person name="Iltis A."/>
            <person name="Giraud S."/>
            <person name="Fleury M."/>
            <person name="Thornton C."/>
            <person name="Delhaes L."/>
            <person name="Meyer W."/>
            <person name="Papon N."/>
            <person name="Bouchara J.P."/>
        </authorList>
    </citation>
    <scope>NUCLEOTIDE SEQUENCE [LARGE SCALE GENOMIC DNA]</scope>
    <source>
        <strain evidence="4 5">IHEM 14462</strain>
    </source>
</reference>
<organism evidence="4 5">
    <name type="scientific">Pseudallescheria apiosperma</name>
    <name type="common">Scedosporium apiospermum</name>
    <dbReference type="NCBI Taxonomy" id="563466"/>
    <lineage>
        <taxon>Eukaryota</taxon>
        <taxon>Fungi</taxon>
        <taxon>Dikarya</taxon>
        <taxon>Ascomycota</taxon>
        <taxon>Pezizomycotina</taxon>
        <taxon>Sordariomycetes</taxon>
        <taxon>Hypocreomycetidae</taxon>
        <taxon>Microascales</taxon>
        <taxon>Microascaceae</taxon>
        <taxon>Scedosporium</taxon>
    </lineage>
</organism>
<dbReference type="OrthoDB" id="6375767at2759"/>
<feature type="compositionally biased region" description="Low complexity" evidence="1">
    <location>
        <begin position="1"/>
        <end position="16"/>
    </location>
</feature>
<dbReference type="Proteomes" id="UP000028545">
    <property type="component" value="Unassembled WGS sequence"/>
</dbReference>
<feature type="compositionally biased region" description="Basic residues" evidence="1">
    <location>
        <begin position="798"/>
        <end position="809"/>
    </location>
</feature>
<feature type="compositionally biased region" description="Polar residues" evidence="1">
    <location>
        <begin position="101"/>
        <end position="111"/>
    </location>
</feature>
<feature type="domain" description="DUF7904" evidence="3">
    <location>
        <begin position="1229"/>
        <end position="1326"/>
    </location>
</feature>
<feature type="compositionally biased region" description="Low complexity" evidence="1">
    <location>
        <begin position="810"/>
        <end position="840"/>
    </location>
</feature>
<sequence length="1580" mass="169304">MSDDVSQFLQQVQQLQGRRVEEDEARSRELEEKILQEKSERAARRAERARSISPQKSSPANTPPPPSHRASGVSDRLSLTSSPVLESARSRRDDTFDNMESPVTNFSTSPTKENESTFDIESKRTSVTSSGTIPSPGIRTAPLSWQRRPNSQSFDKTKSRPLSMLAAENAARTSTTASPEPSSTTEQSFTKDQIAQALSAKDPTWFRQTSDRGLNSPAFRRTQVEDEDRLDMSSMRSQLPGMTPPTSSRESPISNPAPLQPSKSAPHLDLTPTQRFEPGGQSPADSEDRGGVDEASPTRAEGRRSPTRPRSPTKGMGGMIRDGSATPTPRPTSRHGSEELGDEPATTGSHGVADPTPDTKSNLTLTTTPLDQDEKTTPPASPTKTMDTRRWSPTKSSWLEAALNKPESPKPKPAAPPSNQPAWMVELNKARAQKANNPDAAINKLNPASHKHEVKIDGLLRSSPATSATKSNPPAVAAPFSPANLRSTLNTPSTVSKSTVGSETPAGPGDSASKPSTPTPIDFRSQLKPRQTPSAFESPKGGNVNELKNVFGNLRKTKTQNYVAPDELKDNILRGKAALNLTGGPKKSERKDEFKEAILKKKEDFKKAQLEGTGVTPRAPGTSTTEQPLPEGLAKRNQLARSSTLSNRDSVSSDTTKAASSVLSNRNSFATDITSVEAPTPSPSSLKTSHTPTRETTKFETTTPKAENLPQSPVSQPASAQKEFTTPSRLSTRAGGSSLAERFNPALAGILARGPPTVTAPGSTRSSDSPSASGQQSSSAGPSSSDAAGPGPQLTHITKNRARGPRRKAPSSAAPAVSTSPATTATQTSSASPAATLPTTNPGPTTSASGQVKSSTMATSITEMAAPASMGTSDQIQLADSSKAIAAGQVQLVDSSIMSPSYGSQSYQSYTRRRETESSTVSSPGQIKLVDSSAMREAYAAATPTRESRGSYSGQSFGSATPIRDSRGSYSSFSSLKGALASQVAGAAVQRSSPLTSNATIAETSQKPTEEPKSQPPSPRKLDMKRMSKFLDDADQPSPKTTVPPLSENPLRSPRRMSRPPSPNKLPEQQPLPQPASSSTTPSSPAKPLPHPPSPTKETPAPLQRMPTGGPSRFVMGVAAMFGGGSASAPLAKESVPAPNGQEARRSRSQSPTKVGDRPPPLSPRAKSRSRVSSPMRSPTKQAIETAALLSDFFGPQRPKREYRADAAEILMRRPPTGQGIKTLSKQRLQIFGDGKMVQVPLHNERVLFEREMYICSHTFTNAVGKKLCEVYLWAGDEVPASTVKAAEGFVGREAKAVGGKMIVLKQGKETPEFLQAIGGVVITRRGSSNKYDSLAPNMLCGRRYFGFVAFDEVDFSPVNLCSGFSYLINQQGQCFLWKGKGSDSEELESARLIGMDLSLTGQLEEIDDGNEPATFWDIFDGGSKQLSADHWRLKPNYSKYCCRLFCSDASSKQQIIELSPYSQSDLSPKNIYVLDAFFEMYIIVGAEAKTQYASFRNALDFAQEYAILASGMEDRPFVPISTVVLEGIPRDLKSVFRKWRDANSPTIMPPPSTPGSGLKRGRSLRIVPLTQALQALAEP</sequence>
<feature type="domain" description="DUF4045" evidence="2">
    <location>
        <begin position="320"/>
        <end position="605"/>
    </location>
</feature>
<feature type="compositionally biased region" description="Polar residues" evidence="1">
    <location>
        <begin position="709"/>
        <end position="735"/>
    </location>
</feature>
<feature type="compositionally biased region" description="Polar residues" evidence="1">
    <location>
        <begin position="842"/>
        <end position="862"/>
    </location>
</feature>
<dbReference type="SMART" id="SM00262">
    <property type="entry name" value="GEL"/>
    <property type="match status" value="2"/>
</dbReference>
<evidence type="ECO:0000256" key="1">
    <source>
        <dbReference type="SAM" id="MobiDB-lite"/>
    </source>
</evidence>
<dbReference type="Gene3D" id="3.40.20.10">
    <property type="entry name" value="Severin"/>
    <property type="match status" value="3"/>
</dbReference>
<dbReference type="Pfam" id="PF25480">
    <property type="entry name" value="DUF7904"/>
    <property type="match status" value="1"/>
</dbReference>
<feature type="compositionally biased region" description="Polar residues" evidence="1">
    <location>
        <begin position="484"/>
        <end position="502"/>
    </location>
</feature>
<dbReference type="RefSeq" id="XP_016642413.1">
    <property type="nucleotide sequence ID" value="XM_016788097.1"/>
</dbReference>
<dbReference type="InterPro" id="IPR029006">
    <property type="entry name" value="ADF-H/Gelsolin-like_dom_sf"/>
</dbReference>
<dbReference type="Pfam" id="PF13254">
    <property type="entry name" value="DUF4045"/>
    <property type="match status" value="1"/>
</dbReference>
<gene>
    <name evidence="4" type="ORF">SAPIO_CDS5857</name>
</gene>
<dbReference type="PANTHER" id="PTHR11977">
    <property type="entry name" value="VILLIN"/>
    <property type="match status" value="1"/>
</dbReference>
<evidence type="ECO:0000259" key="3">
    <source>
        <dbReference type="Pfam" id="PF25480"/>
    </source>
</evidence>
<dbReference type="GO" id="GO:0005546">
    <property type="term" value="F:phosphatidylinositol-4,5-bisphosphate binding"/>
    <property type="evidence" value="ECO:0007669"/>
    <property type="project" value="TreeGrafter"/>
</dbReference>
<feature type="compositionally biased region" description="Polar residues" evidence="1">
    <location>
        <begin position="990"/>
        <end position="1007"/>
    </location>
</feature>
<dbReference type="SUPFAM" id="SSF55753">
    <property type="entry name" value="Actin depolymerizing proteins"/>
    <property type="match status" value="3"/>
</dbReference>
<dbReference type="InterPro" id="IPR007122">
    <property type="entry name" value="Villin/Gelsolin"/>
</dbReference>
<proteinExistence type="predicted"/>
<feature type="compositionally biased region" description="Polar residues" evidence="1">
    <location>
        <begin position="358"/>
        <end position="370"/>
    </location>
</feature>
<evidence type="ECO:0000313" key="4">
    <source>
        <dbReference type="EMBL" id="KEZ42614.1"/>
    </source>
</evidence>
<feature type="compositionally biased region" description="Polar residues" evidence="1">
    <location>
        <begin position="639"/>
        <end position="674"/>
    </location>
</feature>
<feature type="compositionally biased region" description="Low complexity" evidence="1">
    <location>
        <begin position="173"/>
        <end position="188"/>
    </location>
</feature>
<feature type="compositionally biased region" description="Low complexity" evidence="1">
    <location>
        <begin position="899"/>
        <end position="910"/>
    </location>
</feature>
<dbReference type="GO" id="GO:0005737">
    <property type="term" value="C:cytoplasm"/>
    <property type="evidence" value="ECO:0007669"/>
    <property type="project" value="TreeGrafter"/>
</dbReference>
<feature type="compositionally biased region" description="Low complexity" evidence="1">
    <location>
        <begin position="1075"/>
        <end position="1084"/>
    </location>
</feature>
<dbReference type="OMA" id="AFFEIYV"/>
<dbReference type="EMBL" id="JOWA01000099">
    <property type="protein sequence ID" value="KEZ42614.1"/>
    <property type="molecule type" value="Genomic_DNA"/>
</dbReference>
<dbReference type="GO" id="GO:0015629">
    <property type="term" value="C:actin cytoskeleton"/>
    <property type="evidence" value="ECO:0007669"/>
    <property type="project" value="TreeGrafter"/>
</dbReference>
<evidence type="ECO:0000313" key="5">
    <source>
        <dbReference type="Proteomes" id="UP000028545"/>
    </source>
</evidence>
<comment type="caution">
    <text evidence="4">The sequence shown here is derived from an EMBL/GenBank/DDBJ whole genome shotgun (WGS) entry which is preliminary data.</text>
</comment>
<feature type="compositionally biased region" description="Polar residues" evidence="1">
    <location>
        <begin position="950"/>
        <end position="959"/>
    </location>
</feature>
<dbReference type="GeneID" id="27724929"/>
<feature type="compositionally biased region" description="Basic and acidic residues" evidence="1">
    <location>
        <begin position="112"/>
        <end position="124"/>
    </location>
</feature>
<keyword evidence="5" id="KW-1185">Reference proteome</keyword>
<feature type="region of interest" description="Disordered" evidence="1">
    <location>
        <begin position="1"/>
        <end position="546"/>
    </location>
</feature>
<dbReference type="GO" id="GO:0051015">
    <property type="term" value="F:actin filament binding"/>
    <property type="evidence" value="ECO:0007669"/>
    <property type="project" value="InterPro"/>
</dbReference>
<dbReference type="VEuPathDB" id="FungiDB:SAPIO_CDS5857"/>
<evidence type="ECO:0008006" key="6">
    <source>
        <dbReference type="Google" id="ProtNLM"/>
    </source>
</evidence>